<accession>A0AAW0DJB5</accession>
<protein>
    <recommendedName>
        <fullName evidence="1">F-box domain-containing protein</fullName>
    </recommendedName>
</protein>
<reference evidence="2 3" key="1">
    <citation type="submission" date="2024-01" db="EMBL/GenBank/DDBJ databases">
        <title>A draft genome for a cacao thread blight-causing isolate of Paramarasmius palmivorus.</title>
        <authorList>
            <person name="Baruah I.K."/>
            <person name="Bukari Y."/>
            <person name="Amoako-Attah I."/>
            <person name="Meinhardt L.W."/>
            <person name="Bailey B.A."/>
            <person name="Cohen S.P."/>
        </authorList>
    </citation>
    <scope>NUCLEOTIDE SEQUENCE [LARGE SCALE GENOMIC DNA]</scope>
    <source>
        <strain evidence="2 3">GH-12</strain>
    </source>
</reference>
<evidence type="ECO:0000313" key="2">
    <source>
        <dbReference type="EMBL" id="KAK7051578.1"/>
    </source>
</evidence>
<dbReference type="Pfam" id="PF12937">
    <property type="entry name" value="F-box-like"/>
    <property type="match status" value="1"/>
</dbReference>
<gene>
    <name evidence="2" type="ORF">VNI00_004557</name>
</gene>
<keyword evidence="3" id="KW-1185">Reference proteome</keyword>
<evidence type="ECO:0000259" key="1">
    <source>
        <dbReference type="Pfam" id="PF12937"/>
    </source>
</evidence>
<dbReference type="EMBL" id="JAYKXP010000012">
    <property type="protein sequence ID" value="KAK7051578.1"/>
    <property type="molecule type" value="Genomic_DNA"/>
</dbReference>
<dbReference type="Proteomes" id="UP001383192">
    <property type="component" value="Unassembled WGS sequence"/>
</dbReference>
<evidence type="ECO:0000313" key="3">
    <source>
        <dbReference type="Proteomes" id="UP001383192"/>
    </source>
</evidence>
<dbReference type="Gene3D" id="1.20.1280.50">
    <property type="match status" value="1"/>
</dbReference>
<sequence>MLLNLEKEIAVPHKNEKECKQKTHTNFQHNLDLPISRLPVHIMADIFGHCIPFRHSDPKATSVGWLAFSHVCRLWRSIALNDGKLWTYIHVNNHHLAETMLERSKAAPLDVRMPWTWNPDRLDTKRLLEKLRHQLFRIQHLQLFAYNNNTEFFHALVQPAPSLHSLEVVGNVTNVLLLPDDFLARNAPLLTSLRLRHTYLPWNSPLLTRLTALDLSGDGVTNIPTARQLLQVLRVLTRLEFLRLAYILPNFIERTEEVRFSVLRELTIAGNIGGCEGLLNNISFPETTVLDIRCDIEPEDVDPFLSFISHFPRIFLANHSSTEIDPQAERPRIMKTLLIDLKDSTLVSLKAWNIDLIPVDALESHRRFTYSGRIPMVAPSIHLSFEWSPQQPFPDIELDMEWIFSSLHMGHVQMLHITGDANVNGSPDFLVRCLASLPFNSTGTKTIVVHGGGFSDQFTQVFALLSSIDTSGSPPILAFPALHTLALLCLDASCWSHPAYSDGQSTFLDLLLEMLKFRSQNGQKVEVLMARGYNSLGQEDAALLNELVGELRNIR</sequence>
<dbReference type="InterPro" id="IPR001810">
    <property type="entry name" value="F-box_dom"/>
</dbReference>
<proteinExistence type="predicted"/>
<organism evidence="2 3">
    <name type="scientific">Paramarasmius palmivorus</name>
    <dbReference type="NCBI Taxonomy" id="297713"/>
    <lineage>
        <taxon>Eukaryota</taxon>
        <taxon>Fungi</taxon>
        <taxon>Dikarya</taxon>
        <taxon>Basidiomycota</taxon>
        <taxon>Agaricomycotina</taxon>
        <taxon>Agaricomycetes</taxon>
        <taxon>Agaricomycetidae</taxon>
        <taxon>Agaricales</taxon>
        <taxon>Marasmiineae</taxon>
        <taxon>Marasmiaceae</taxon>
        <taxon>Paramarasmius</taxon>
    </lineage>
</organism>
<comment type="caution">
    <text evidence="2">The sequence shown here is derived from an EMBL/GenBank/DDBJ whole genome shotgun (WGS) entry which is preliminary data.</text>
</comment>
<dbReference type="SUPFAM" id="SSF81383">
    <property type="entry name" value="F-box domain"/>
    <property type="match status" value="1"/>
</dbReference>
<dbReference type="Gene3D" id="3.80.10.10">
    <property type="entry name" value="Ribonuclease Inhibitor"/>
    <property type="match status" value="1"/>
</dbReference>
<dbReference type="SUPFAM" id="SSF52047">
    <property type="entry name" value="RNI-like"/>
    <property type="match status" value="1"/>
</dbReference>
<name>A0AAW0DJB5_9AGAR</name>
<feature type="domain" description="F-box" evidence="1">
    <location>
        <begin position="35"/>
        <end position="90"/>
    </location>
</feature>
<dbReference type="InterPro" id="IPR032675">
    <property type="entry name" value="LRR_dom_sf"/>
</dbReference>
<dbReference type="AlphaFoldDB" id="A0AAW0DJB5"/>
<dbReference type="InterPro" id="IPR036047">
    <property type="entry name" value="F-box-like_dom_sf"/>
</dbReference>